<evidence type="ECO:0000313" key="3">
    <source>
        <dbReference type="RefSeq" id="WP_084544748.1"/>
    </source>
</evidence>
<keyword evidence="2" id="KW-1185">Reference proteome</keyword>
<reference evidence="3" key="1">
    <citation type="submission" date="2025-08" db="UniProtKB">
        <authorList>
            <consortium name="RefSeq"/>
        </authorList>
    </citation>
    <scope>IDENTIFICATION</scope>
</reference>
<proteinExistence type="predicted"/>
<evidence type="ECO:0000313" key="2">
    <source>
        <dbReference type="Proteomes" id="UP000675920"/>
    </source>
</evidence>
<dbReference type="Pfam" id="PF11249">
    <property type="entry name" value="DUF3047"/>
    <property type="match status" value="1"/>
</dbReference>
<accession>A0A8B6X9R2</accession>
<dbReference type="RefSeq" id="WP_084544748.1">
    <property type="nucleotide sequence ID" value="NZ_AXWS01000007.1"/>
</dbReference>
<dbReference type="Proteomes" id="UP000675920">
    <property type="component" value="Unplaced"/>
</dbReference>
<dbReference type="AlphaFoldDB" id="A0A8B6X9R2"/>
<feature type="region of interest" description="Disordered" evidence="1">
    <location>
        <begin position="35"/>
        <end position="61"/>
    </location>
</feature>
<evidence type="ECO:0000256" key="1">
    <source>
        <dbReference type="SAM" id="MobiDB-lite"/>
    </source>
</evidence>
<dbReference type="OrthoDB" id="9775969at2"/>
<organism evidence="2 3">
    <name type="scientific">Derxia gummosa DSM 723</name>
    <dbReference type="NCBI Taxonomy" id="1121388"/>
    <lineage>
        <taxon>Bacteria</taxon>
        <taxon>Pseudomonadati</taxon>
        <taxon>Pseudomonadota</taxon>
        <taxon>Betaproteobacteria</taxon>
        <taxon>Burkholderiales</taxon>
        <taxon>Alcaligenaceae</taxon>
        <taxon>Derxia</taxon>
    </lineage>
</organism>
<dbReference type="InterPro" id="IPR021409">
    <property type="entry name" value="DUF3047"/>
</dbReference>
<sequence>MPAFQPPSHSLLYRFVGAAALLAGLLGGCASAPEVSSMPGGSGPIDTSLLDDEDSDAAPAPGIAVPVGAVPSLFSAAASGRDGLPAGWSPFILRPDKRRTEYRLVRASVPGSDGKASQRNVIHARASSAASGLEAPCAIDLARTPWLSWDWRADRLIDAADNRQRETDDSPSRIVLSFDGDRARLSMRDRILSEQARLFTGRELPYATLIYIRENRLPVGTVIPNRITDRIRMLVVESGSGGLGEWRHHRRDVRADFIAAFGEEPGMLRAVGLLTDSDNTRSDIDAWYGDLQFAAK</sequence>
<name>A0A8B6X9R2_9BURK</name>
<protein>
    <submittedName>
        <fullName evidence="3">DUF3047 domain-containing protein</fullName>
    </submittedName>
</protein>